<feature type="region of interest" description="Disordered" evidence="10">
    <location>
        <begin position="212"/>
        <end position="257"/>
    </location>
</feature>
<keyword evidence="2" id="KW-0507">mRNA processing</keyword>
<dbReference type="GO" id="GO:0071007">
    <property type="term" value="C:U2-type catalytic step 2 spliceosome"/>
    <property type="evidence" value="ECO:0007669"/>
    <property type="project" value="UniProtKB-UniRule"/>
</dbReference>
<dbReference type="Proteomes" id="UP000509704">
    <property type="component" value="Chromosome 4"/>
</dbReference>
<dbReference type="PANTHER" id="PTHR12111:SF1">
    <property type="entry name" value="SPLICING FACTOR YJU2"/>
    <property type="match status" value="1"/>
</dbReference>
<feature type="binding site" evidence="8">
    <location>
        <position position="51"/>
    </location>
    <ligand>
        <name>Zn(2+)</name>
        <dbReference type="ChEBI" id="CHEBI:29105"/>
    </ligand>
</feature>
<dbReference type="InterPro" id="IPR007590">
    <property type="entry name" value="Saf4/Yju2"/>
</dbReference>
<keyword evidence="9" id="KW-0175">Coiled coil</keyword>
<comment type="similarity">
    <text evidence="8">Belongs to the CWC16 family. YJU2 subfamily.</text>
</comment>
<dbReference type="EMBL" id="CP058607">
    <property type="protein sequence ID" value="QLG72648.1"/>
    <property type="molecule type" value="Genomic_DNA"/>
</dbReference>
<keyword evidence="4 8" id="KW-0747">Spliceosome</keyword>
<dbReference type="GO" id="GO:0000350">
    <property type="term" value="P:generation of catalytic spliceosome for second transesterification step"/>
    <property type="evidence" value="ECO:0007669"/>
    <property type="project" value="UniProtKB-UniRule"/>
</dbReference>
<keyword evidence="3 8" id="KW-0479">Metal-binding</keyword>
<evidence type="ECO:0000256" key="1">
    <source>
        <dbReference type="ARBA" id="ARBA00004123"/>
    </source>
</evidence>
<dbReference type="AlphaFoldDB" id="A0A7H9B1W5"/>
<organism evidence="11 12">
    <name type="scientific">Zygotorulaspora mrakii</name>
    <name type="common">Zygosaccharomyces mrakii</name>
    <dbReference type="NCBI Taxonomy" id="42260"/>
    <lineage>
        <taxon>Eukaryota</taxon>
        <taxon>Fungi</taxon>
        <taxon>Dikarya</taxon>
        <taxon>Ascomycota</taxon>
        <taxon>Saccharomycotina</taxon>
        <taxon>Saccharomycetes</taxon>
        <taxon>Saccharomycetales</taxon>
        <taxon>Saccharomycetaceae</taxon>
        <taxon>Zygotorulaspora</taxon>
    </lineage>
</organism>
<reference evidence="11 12" key="1">
    <citation type="submission" date="2020-07" db="EMBL/GenBank/DDBJ databases">
        <title>The yeast mating-type switching endonuclease HO is a domesticated member of an unorthodox homing genetic element family.</title>
        <authorList>
            <person name="Coughlan A.Y."/>
            <person name="Lombardi L."/>
            <person name="Braun-Galleani S."/>
            <person name="Martos A.R."/>
            <person name="Galeote V."/>
            <person name="Bigey F."/>
            <person name="Dequin S."/>
            <person name="Byrne K.P."/>
            <person name="Wolfe K.H."/>
        </authorList>
    </citation>
    <scope>NUCLEOTIDE SEQUENCE [LARGE SCALE GENOMIC DNA]</scope>
    <source>
        <strain evidence="11 12">NRRL Y-6702</strain>
    </source>
</reference>
<evidence type="ECO:0000256" key="10">
    <source>
        <dbReference type="SAM" id="MobiDB-lite"/>
    </source>
</evidence>
<proteinExistence type="inferred from homology"/>
<feature type="binding site" evidence="8">
    <location>
        <position position="54"/>
    </location>
    <ligand>
        <name>Zn(2+)</name>
        <dbReference type="ChEBI" id="CHEBI:29105"/>
    </ligand>
</feature>
<comment type="function">
    <text evidence="8">Part of the spliceosome which catalyzes two sequential transesterification reactions, first the excision of the non-coding intron from pre-mRNA and then the ligation of the coding exons to form the mature mRNA. Plays a role (via N-terminus) in stabilizing the structure of the spliceosome catalytic core and docking of the branch helix into the active site, producing 5'-exon and lariat intron-3'-intermediates. Further stabilizes spliceosome conformation for 3'-splice site docking (via C-terminus) promoting exon ligation.</text>
</comment>
<evidence type="ECO:0000256" key="4">
    <source>
        <dbReference type="ARBA" id="ARBA00022728"/>
    </source>
</evidence>
<dbReference type="OrthoDB" id="674963at2759"/>
<dbReference type="GO" id="GO:0000349">
    <property type="term" value="P:generation of catalytic spliceosome for first transesterification step"/>
    <property type="evidence" value="ECO:0007669"/>
    <property type="project" value="UniProtKB-UniRule"/>
</dbReference>
<evidence type="ECO:0000256" key="6">
    <source>
        <dbReference type="ARBA" id="ARBA00023187"/>
    </source>
</evidence>
<keyword evidence="12" id="KW-1185">Reference proteome</keyword>
<keyword evidence="7 8" id="KW-0539">Nucleus</keyword>
<name>A0A7H9B1W5_ZYGMR</name>
<feature type="compositionally biased region" description="Basic residues" evidence="10">
    <location>
        <begin position="242"/>
        <end position="257"/>
    </location>
</feature>
<keyword evidence="6" id="KW-0508">mRNA splicing</keyword>
<dbReference type="Pfam" id="PF04502">
    <property type="entry name" value="Saf4_Yju2"/>
    <property type="match status" value="1"/>
</dbReference>
<sequence>MSERKSINKYYPPDYNPLAAENAVQKAAKKLKSKNRDSITIRLMTPFSMRCLKCSEYIAKSRKFNGKKELAKERYLDTIKIYRFSIKCPRCNNVICFRTDPKSADYVMELGGKRNYEPATAATGADKIESVKETLERLVDAQKRAEIGNDADDKMEVLEKRLMKLEREREADEELELVKRLNDVRRANESKLAHQEDEVPTDDADADLDQLAEAAFAKRRSAPQPHTTAPSHQRVAKIAGLTKKKKKNPLGVTIKKR</sequence>
<keyword evidence="5 8" id="KW-0862">Zinc</keyword>
<evidence type="ECO:0000256" key="7">
    <source>
        <dbReference type="ARBA" id="ARBA00023242"/>
    </source>
</evidence>
<dbReference type="GO" id="GO:0071006">
    <property type="term" value="C:U2-type catalytic step 1 spliceosome"/>
    <property type="evidence" value="ECO:0007669"/>
    <property type="project" value="UniProtKB-UniRule"/>
</dbReference>
<dbReference type="PANTHER" id="PTHR12111">
    <property type="entry name" value="SPLICING FACTOR YJU2"/>
    <property type="match status" value="1"/>
</dbReference>
<feature type="binding site" evidence="8">
    <location>
        <position position="88"/>
    </location>
    <ligand>
        <name>Zn(2+)</name>
        <dbReference type="ChEBI" id="CHEBI:29105"/>
    </ligand>
</feature>
<feature type="binding site" evidence="8">
    <location>
        <position position="91"/>
    </location>
    <ligand>
        <name>Zn(2+)</name>
        <dbReference type="ChEBI" id="CHEBI:29105"/>
    </ligand>
</feature>
<dbReference type="GO" id="GO:0046872">
    <property type="term" value="F:metal ion binding"/>
    <property type="evidence" value="ECO:0007669"/>
    <property type="project" value="UniProtKB-KW"/>
</dbReference>
<evidence type="ECO:0000313" key="11">
    <source>
        <dbReference type="EMBL" id="QLG72648.1"/>
    </source>
</evidence>
<dbReference type="InterPro" id="IPR043701">
    <property type="entry name" value="Yju2"/>
</dbReference>
<gene>
    <name evidence="8" type="primary">YJU2</name>
    <name evidence="11" type="ORF">HG535_0D03560</name>
</gene>
<comment type="subunit">
    <text evidence="8">Component of the spliceosome. Present in the activated B complex, the catalytically activated B* complex which catalyzes the branching, the catalytic step 1 C complex catalyzing the exon ligation, and the postcatalytic P complex containing the ligated exons (mRNA) and the excised lariat intron.</text>
</comment>
<evidence type="ECO:0000256" key="3">
    <source>
        <dbReference type="ARBA" id="ARBA00022723"/>
    </source>
</evidence>
<evidence type="ECO:0000313" key="12">
    <source>
        <dbReference type="Proteomes" id="UP000509704"/>
    </source>
</evidence>
<comment type="subcellular location">
    <subcellularLocation>
        <location evidence="1 8">Nucleus</location>
    </subcellularLocation>
</comment>
<evidence type="ECO:0000256" key="2">
    <source>
        <dbReference type="ARBA" id="ARBA00022664"/>
    </source>
</evidence>
<protein>
    <recommendedName>
        <fullName evidence="8">Splicing factor YJU2</fullName>
    </recommendedName>
</protein>
<evidence type="ECO:0000256" key="5">
    <source>
        <dbReference type="ARBA" id="ARBA00022833"/>
    </source>
</evidence>
<evidence type="ECO:0000256" key="8">
    <source>
        <dbReference type="HAMAP-Rule" id="MF_03226"/>
    </source>
</evidence>
<feature type="coiled-coil region" evidence="9">
    <location>
        <begin position="125"/>
        <end position="198"/>
    </location>
</feature>
<dbReference type="HAMAP" id="MF_03226">
    <property type="entry name" value="YJU2"/>
    <property type="match status" value="1"/>
</dbReference>
<accession>A0A7H9B1W5</accession>
<evidence type="ECO:0000256" key="9">
    <source>
        <dbReference type="SAM" id="Coils"/>
    </source>
</evidence>